<dbReference type="SUPFAM" id="SSF52210">
    <property type="entry name" value="Succinyl-CoA synthetase domains"/>
    <property type="match status" value="1"/>
</dbReference>
<dbReference type="GO" id="GO:0070161">
    <property type="term" value="C:anchoring junction"/>
    <property type="evidence" value="ECO:0007669"/>
    <property type="project" value="UniProtKB-SubCell"/>
</dbReference>
<dbReference type="GO" id="GO:0046872">
    <property type="term" value="F:metal ion binding"/>
    <property type="evidence" value="ECO:0007669"/>
    <property type="project" value="UniProtKB-KW"/>
</dbReference>
<dbReference type="Gene3D" id="2.10.110.10">
    <property type="entry name" value="Cysteine Rich Protein"/>
    <property type="match status" value="3"/>
</dbReference>
<dbReference type="GO" id="GO:0046037">
    <property type="term" value="P:GMP metabolic process"/>
    <property type="evidence" value="ECO:0007669"/>
    <property type="project" value="UniProtKB-ARBA"/>
</dbReference>
<comment type="subcellular location">
    <subcellularLocation>
        <location evidence="1">Cell junction</location>
    </subcellularLocation>
    <subcellularLocation>
        <location evidence="2">Cytoplasm</location>
    </subcellularLocation>
    <subcellularLocation>
        <location evidence="18">Mitochondrion</location>
    </subcellularLocation>
</comment>
<dbReference type="InterPro" id="IPR003781">
    <property type="entry name" value="CoA-bd"/>
</dbReference>
<dbReference type="InterPro" id="IPR033847">
    <property type="entry name" value="Citrt_syn/SCS-alpha_CS"/>
</dbReference>
<comment type="pathway">
    <text evidence="3 18">Carbohydrate metabolism; tricarboxylic acid cycle; succinate from succinyl-CoA (ligase route): step 1/1.</text>
</comment>
<evidence type="ECO:0000256" key="14">
    <source>
        <dbReference type="ARBA" id="ARBA00022949"/>
    </source>
</evidence>
<dbReference type="InterPro" id="IPR005810">
    <property type="entry name" value="CoA_lig_alpha"/>
</dbReference>
<feature type="binding site" evidence="18">
    <location>
        <position position="1071"/>
    </location>
    <ligand>
        <name>substrate</name>
        <note>ligand shared with subunit beta</note>
    </ligand>
</feature>
<dbReference type="EC" id="6.2.1.5" evidence="18"/>
<dbReference type="CDD" id="cd09337">
    <property type="entry name" value="LIM2_Paxillin_like"/>
    <property type="match status" value="1"/>
</dbReference>
<reference evidence="22 23" key="1">
    <citation type="submission" date="2015-01" db="EMBL/GenBank/DDBJ databases">
        <title>Evolution of Trichinella species and genotypes.</title>
        <authorList>
            <person name="Korhonen P.K."/>
            <person name="Edoardo P."/>
            <person name="Giuseppe L.R."/>
            <person name="Gasser R.B."/>
        </authorList>
    </citation>
    <scope>NUCLEOTIDE SEQUENCE [LARGE SCALE GENOMIC DNA]</scope>
    <source>
        <strain evidence="22">ISS3</strain>
    </source>
</reference>
<evidence type="ECO:0000256" key="19">
    <source>
        <dbReference type="PROSITE-ProRule" id="PRU00125"/>
    </source>
</evidence>
<keyword evidence="8 19" id="KW-0479">Metal-binding</keyword>
<feature type="binding site" evidence="18">
    <location>
        <begin position="1007"/>
        <end position="1009"/>
    </location>
    <ligand>
        <name>CoA</name>
        <dbReference type="ChEBI" id="CHEBI:57287"/>
    </ligand>
</feature>
<comment type="similarity">
    <text evidence="18 20">Belongs to the succinate/malate CoA ligase alpha subunit family.</text>
</comment>
<dbReference type="SMART" id="SM00132">
    <property type="entry name" value="LIM"/>
    <property type="match status" value="3"/>
</dbReference>
<dbReference type="InterPro" id="IPR016102">
    <property type="entry name" value="Succinyl-CoA_synth-like"/>
</dbReference>
<dbReference type="InterPro" id="IPR001781">
    <property type="entry name" value="Znf_LIM"/>
</dbReference>
<dbReference type="FunFam" id="3.40.50.720:FF:000002">
    <property type="entry name" value="Succinate--CoA ligase [ADP-forming] subunit alpha"/>
    <property type="match status" value="1"/>
</dbReference>
<evidence type="ECO:0000256" key="16">
    <source>
        <dbReference type="ARBA" id="ARBA00054246"/>
    </source>
</evidence>
<dbReference type="FunFam" id="2.10.110.10:FF:000018">
    <property type="entry name" value="Paxillin isoform 1"/>
    <property type="match status" value="1"/>
</dbReference>
<comment type="subunit">
    <text evidence="18">Heterodimer of an alpha and a beta subunit. Different beta subunits determine nucleotide specificity. Together with an ATP-specific beta subunit, forms an ADP-forming succinyl-CoA synthetase (A-SCS). Together with a GTP-specific beta subunit forms a GDP-forming succinyl-CoA synthetase (G-SCS).</text>
</comment>
<dbReference type="InterPro" id="IPR017440">
    <property type="entry name" value="Cit_synth/succinyl-CoA_lig_AS"/>
</dbReference>
<dbReference type="EMBL" id="JYDH01000008">
    <property type="protein sequence ID" value="KRY41422.1"/>
    <property type="molecule type" value="Genomic_DNA"/>
</dbReference>
<dbReference type="InParanoid" id="A0A0V1BXE7"/>
<dbReference type="NCBIfam" id="TIGR01019">
    <property type="entry name" value="sucCoAalpha"/>
    <property type="match status" value="1"/>
</dbReference>
<sequence length="1212" mass="136697">MVEIHSTDFTAPLKFLPVKQLLSVELQSLLLQHIFKVNKKTKKAQHIMILNHVFVYGIFKSVAMENTMVKKYHRDPGKRVFVNRSLELEKIKFFGFDMDYTLAVYKSPEYEILGFRLVIERLISIGYSPELLQLKYDNTFPIRGLWFDNLYGNLLKVDAFGNILVGVHGFEQAIESLYPNKFIQLSEDRVYVLNTLFNVPETYLIACLVNYMDNCPGSSREPSGVKLGDMYMSYKSMYQDVRAAVDWVHYHGDMKRITLNNLEKYVHKDPRLPMLLTRMRDNGAKTFLLTNSGYFYTDKVMTYLLDSETKSWRSYFDFIVVDANKPLWFAEGTVFRQVDQGTGTLRIGSHLGPLRPNQIYAGGSSEVFSKLVGARGREVLYLGDHIFGDVLRSKKGRGWRTFLVVPELVQELHVWTERRGLFTRLQNLDIQLGAAFKNMDSSSEIRPDIREIRESMRSVTHEMDMAYGMLGSLFRSGSRQTFFASQVERYADLYAHSCCNLLYYPFFYFFRAPSMLMPHESTVEHEETGPIDFSGLTPIDRGRNVTISESMEALSVGEPMTTVHHHHHHPHHHHLQSCAVMNDSESKRFTRAETPTESTYVHEEEEREEDSCAVVEGSICSAGSLCCENNIILIISYFFLLKKRYSTLIFPFVHHQTTTALFAFSWDAFLSPHFVHSVEGTNSPVFGSFKGAKHVRIDFNDSMTNSNSDSIQNDLARYGINNVSNEECEACKKSIVGQVAIALGKMWHEEHFVCAHCGERLAHRNFYERSGSIYCEHDYHRLFSPRCAYCNTPIKEKCITALDQTWHPEHFYCAKCGRPIGEEIFHEKDGRAFCHKDYFTNFTPTCHGCKRPITGHYITALNCEWHSDCFVQQIIMASRLLFRRFLNGNQHRSKGSIICQNFHRFLYSETRKFLKIGHETKVICQGFTGKQATFHCRQMLDYGTKIVGGVSPTKAGTKHLNLPVFGSVEEAVKETGADATILYVPAQASADAIHEAIDAKVPLIVVITEGIPQLDMVKVKQKLLKQSDCRLVGPNCPGLIRPNECKIGIMPGHIHQPGCVGIVSRSGTLTYEAVQQTTDVGLGQTLCVGIGGDPFNGTNFVDCLDLFLQDPETRGIILIGEIGGSAEERAAEFLKINNTGANAKPVVSFIAGVTAPPGRRMGHAGAIISGGKGTAAHKIEALKEAGVTVVMSPAQMGISLARHIYHGQPGAH</sequence>
<dbReference type="GO" id="GO:0006099">
    <property type="term" value="P:tricarboxylic acid cycle"/>
    <property type="evidence" value="ECO:0007669"/>
    <property type="project" value="UniProtKB-UniRule"/>
</dbReference>
<feature type="active site" description="Tele-phosphohistidine intermediate" evidence="18">
    <location>
        <position position="1163"/>
    </location>
</feature>
<dbReference type="InterPro" id="IPR036412">
    <property type="entry name" value="HAD-like_sf"/>
</dbReference>
<keyword evidence="12 19" id="KW-0862">Zinc</keyword>
<dbReference type="GO" id="GO:0000166">
    <property type="term" value="F:nucleotide binding"/>
    <property type="evidence" value="ECO:0007669"/>
    <property type="project" value="UniProtKB-KW"/>
</dbReference>
<dbReference type="Pfam" id="PF05761">
    <property type="entry name" value="5_nucleotid"/>
    <property type="match status" value="1"/>
</dbReference>
<keyword evidence="10 18" id="KW-0547">Nucleotide-binding</keyword>
<dbReference type="FunFam" id="3.40.50.1000:FF:000021">
    <property type="entry name" value="NT5C2 isoform 1"/>
    <property type="match status" value="1"/>
</dbReference>
<keyword evidence="5" id="KW-0963">Cytoplasm</keyword>
<dbReference type="GO" id="GO:0004776">
    <property type="term" value="F:succinate-CoA ligase (GDP-forming) activity"/>
    <property type="evidence" value="ECO:0007669"/>
    <property type="project" value="UniProtKB-EC"/>
</dbReference>
<feature type="binding site" evidence="18">
    <location>
        <position position="954"/>
    </location>
    <ligand>
        <name>CoA</name>
        <dbReference type="ChEBI" id="CHEBI:57287"/>
    </ligand>
</feature>
<keyword evidence="15 19" id="KW-0440">LIM domain</keyword>
<evidence type="ECO:0000256" key="10">
    <source>
        <dbReference type="ARBA" id="ARBA00022741"/>
    </source>
</evidence>
<evidence type="ECO:0000256" key="8">
    <source>
        <dbReference type="ARBA" id="ARBA00022723"/>
    </source>
</evidence>
<dbReference type="GO" id="GO:0004775">
    <property type="term" value="F:succinate-CoA ligase (ADP-forming) activity"/>
    <property type="evidence" value="ECO:0007669"/>
    <property type="project" value="UniProtKB-UniRule"/>
</dbReference>
<evidence type="ECO:0000256" key="9">
    <source>
        <dbReference type="ARBA" id="ARBA00022737"/>
    </source>
</evidence>
<evidence type="ECO:0000256" key="4">
    <source>
        <dbReference type="ARBA" id="ARBA00009589"/>
    </source>
</evidence>
<dbReference type="PRINTS" id="PR01798">
    <property type="entry name" value="SCOASYNTHASE"/>
</dbReference>
<comment type="catalytic activity">
    <reaction evidence="18">
        <text>GTP + succinate + CoA = succinyl-CoA + GDP + phosphate</text>
        <dbReference type="Rhea" id="RHEA:22120"/>
        <dbReference type="ChEBI" id="CHEBI:30031"/>
        <dbReference type="ChEBI" id="CHEBI:37565"/>
        <dbReference type="ChEBI" id="CHEBI:43474"/>
        <dbReference type="ChEBI" id="CHEBI:57287"/>
        <dbReference type="ChEBI" id="CHEBI:57292"/>
        <dbReference type="ChEBI" id="CHEBI:58189"/>
        <dbReference type="EC" id="6.2.1.4"/>
    </reaction>
</comment>
<dbReference type="SUPFAM" id="SSF57716">
    <property type="entry name" value="Glucocorticoid receptor-like (DNA-binding domain)"/>
    <property type="match status" value="3"/>
</dbReference>
<dbReference type="InterPro" id="IPR008380">
    <property type="entry name" value="HAD-SF_hydro_IG_5-nucl"/>
</dbReference>
<dbReference type="Pfam" id="PF02629">
    <property type="entry name" value="CoA_binding"/>
    <property type="match status" value="1"/>
</dbReference>
<evidence type="ECO:0000256" key="15">
    <source>
        <dbReference type="ARBA" id="ARBA00023038"/>
    </source>
</evidence>
<keyword evidence="18" id="KW-0496">Mitochondrion</keyword>
<dbReference type="AlphaFoldDB" id="A0A0V1BXE7"/>
<dbReference type="CDD" id="cd07522">
    <property type="entry name" value="HAD_cN-II"/>
    <property type="match status" value="1"/>
</dbReference>
<evidence type="ECO:0000256" key="13">
    <source>
        <dbReference type="ARBA" id="ARBA00022842"/>
    </source>
</evidence>
<dbReference type="EC" id="6.2.1.4" evidence="18"/>
<dbReference type="PROSITE" id="PS50023">
    <property type="entry name" value="LIM_DOMAIN_2"/>
    <property type="match status" value="2"/>
</dbReference>
<keyword evidence="14" id="KW-0965">Cell junction</keyword>
<keyword evidence="11" id="KW-0378">Hydrolase</keyword>
<dbReference type="InterPro" id="IPR005811">
    <property type="entry name" value="SUCC_ACL_C"/>
</dbReference>
<evidence type="ECO:0000256" key="1">
    <source>
        <dbReference type="ARBA" id="ARBA00004282"/>
    </source>
</evidence>
<evidence type="ECO:0000256" key="6">
    <source>
        <dbReference type="ARBA" id="ARBA00022532"/>
    </source>
</evidence>
<dbReference type="UniPathway" id="UPA00223">
    <property type="reaction ID" value="UER00999"/>
</dbReference>
<proteinExistence type="inferred from homology"/>
<dbReference type="Pfam" id="PF00549">
    <property type="entry name" value="Ligase_CoA"/>
    <property type="match status" value="1"/>
</dbReference>
<evidence type="ECO:0000256" key="7">
    <source>
        <dbReference type="ARBA" id="ARBA00022598"/>
    </source>
</evidence>
<dbReference type="PROSITE" id="PS00399">
    <property type="entry name" value="SUCCINYL_COA_LIG_2"/>
    <property type="match status" value="1"/>
</dbReference>
<keyword evidence="9" id="KW-0677">Repeat</keyword>
<gene>
    <name evidence="22" type="primary">NT5C2</name>
    <name evidence="22" type="ORF">T01_8657</name>
</gene>
<dbReference type="SMART" id="SM00881">
    <property type="entry name" value="CoA_binding"/>
    <property type="match status" value="1"/>
</dbReference>
<feature type="domain" description="LIM zinc-binding" evidence="21">
    <location>
        <begin position="726"/>
        <end position="785"/>
    </location>
</feature>
<dbReference type="GO" id="GO:0005739">
    <property type="term" value="C:mitochondrion"/>
    <property type="evidence" value="ECO:0007669"/>
    <property type="project" value="UniProtKB-SubCell"/>
</dbReference>
<comment type="catalytic activity">
    <reaction evidence="18">
        <text>succinate + ATP + CoA = succinyl-CoA + ADP + phosphate</text>
        <dbReference type="Rhea" id="RHEA:17661"/>
        <dbReference type="ChEBI" id="CHEBI:30031"/>
        <dbReference type="ChEBI" id="CHEBI:30616"/>
        <dbReference type="ChEBI" id="CHEBI:43474"/>
        <dbReference type="ChEBI" id="CHEBI:57287"/>
        <dbReference type="ChEBI" id="CHEBI:57292"/>
        <dbReference type="ChEBI" id="CHEBI:456216"/>
        <dbReference type="EC" id="6.2.1.5"/>
    </reaction>
</comment>
<dbReference type="STRING" id="6334.A0A0V1BXE7"/>
<keyword evidence="13" id="KW-0460">Magnesium</keyword>
<dbReference type="NCBIfam" id="TIGR02244">
    <property type="entry name" value="HAD-IG-Ncltidse"/>
    <property type="match status" value="1"/>
</dbReference>
<dbReference type="GO" id="GO:0008253">
    <property type="term" value="F:5'-nucleotidase activity"/>
    <property type="evidence" value="ECO:0007669"/>
    <property type="project" value="TreeGrafter"/>
</dbReference>
<evidence type="ECO:0000256" key="11">
    <source>
        <dbReference type="ARBA" id="ARBA00022801"/>
    </source>
</evidence>
<keyword evidence="23" id="KW-1185">Reference proteome</keyword>
<dbReference type="Pfam" id="PF00412">
    <property type="entry name" value="LIM"/>
    <property type="match status" value="2"/>
</dbReference>
<feature type="binding site" evidence="18">
    <location>
        <begin position="928"/>
        <end position="931"/>
    </location>
    <ligand>
        <name>CoA</name>
        <dbReference type="ChEBI" id="CHEBI:57287"/>
    </ligand>
</feature>
<comment type="subunit">
    <text evidence="17">Heterodimer of an alpha and a beta subunit. Different beta subunits determine nucleotide specificity. Together with the ATP-specific beta subunit SUCLA2, forms an ADP-forming succinyl-CoA synthetase (A-SCS). Together with the GTP-specific beta subunit SUCLG2 forms a GDP-forming succinyl-CoA synthetase (G-SCS).</text>
</comment>
<evidence type="ECO:0000256" key="5">
    <source>
        <dbReference type="ARBA" id="ARBA00022490"/>
    </source>
</evidence>
<feature type="domain" description="LIM zinc-binding" evidence="21">
    <location>
        <begin position="786"/>
        <end position="844"/>
    </location>
</feature>
<evidence type="ECO:0000256" key="3">
    <source>
        <dbReference type="ARBA" id="ARBA00005064"/>
    </source>
</evidence>
<dbReference type="FunFam" id="3.40.50.261:FF:000005">
    <property type="entry name" value="Succinate--CoA ligase [ADP-forming] subunit alpha, mitochondrial"/>
    <property type="match status" value="1"/>
</dbReference>
<dbReference type="FunFam" id="2.10.110.10:FF:000008">
    <property type="entry name" value="Paxillin isoform 1"/>
    <property type="match status" value="1"/>
</dbReference>
<dbReference type="NCBIfam" id="NF004230">
    <property type="entry name" value="PRK05678.1"/>
    <property type="match status" value="1"/>
</dbReference>
<keyword evidence="7 18" id="KW-0436">Ligase</keyword>
<evidence type="ECO:0000259" key="21">
    <source>
        <dbReference type="PROSITE" id="PS50023"/>
    </source>
</evidence>
<comment type="similarity">
    <text evidence="4">Belongs to the 5'(3')-deoxyribonucleotidase family.</text>
</comment>
<dbReference type="SUPFAM" id="SSF51735">
    <property type="entry name" value="NAD(P)-binding Rossmann-fold domains"/>
    <property type="match status" value="1"/>
</dbReference>
<evidence type="ECO:0000256" key="12">
    <source>
        <dbReference type="ARBA" id="ARBA00022833"/>
    </source>
</evidence>
<comment type="function">
    <text evidence="16 18">Succinyl-CoA synthetase functions in the citric acid cycle (TCA), coupling the hydrolysis of succinyl-CoA to the synthesis of either ATP or GTP and thus represents the only step of substrate-level phosphorylation in the TCA. The alpha subunit of the enzyme binds the substrates coenzyme A and phosphate, while succinate binding and specificity for either ATP or GTP is provided by different beta subunits.</text>
</comment>
<dbReference type="Gene3D" id="3.40.50.720">
    <property type="entry name" value="NAD(P)-binding Rossmann-like Domain"/>
    <property type="match status" value="1"/>
</dbReference>
<dbReference type="PANTHER" id="PTHR12103:SF15">
    <property type="entry name" value="CYTOSOLIC PURINE 5'-NUCLEOTIDASE"/>
    <property type="match status" value="1"/>
</dbReference>
<accession>A0A0V1BXE7</accession>
<keyword evidence="6 18" id="KW-0816">Tricarboxylic acid cycle</keyword>
<dbReference type="InterPro" id="IPR036291">
    <property type="entry name" value="NAD(P)-bd_dom_sf"/>
</dbReference>
<organism evidence="22 23">
    <name type="scientific">Trichinella spiralis</name>
    <name type="common">Trichina worm</name>
    <dbReference type="NCBI Taxonomy" id="6334"/>
    <lineage>
        <taxon>Eukaryota</taxon>
        <taxon>Metazoa</taxon>
        <taxon>Ecdysozoa</taxon>
        <taxon>Nematoda</taxon>
        <taxon>Enoplea</taxon>
        <taxon>Dorylaimia</taxon>
        <taxon>Trichinellida</taxon>
        <taxon>Trichinellidae</taxon>
        <taxon>Trichinella</taxon>
    </lineage>
</organism>
<evidence type="ECO:0000256" key="20">
    <source>
        <dbReference type="RuleBase" id="RU000677"/>
    </source>
</evidence>
<evidence type="ECO:0000313" key="23">
    <source>
        <dbReference type="Proteomes" id="UP000054776"/>
    </source>
</evidence>
<dbReference type="OrthoDB" id="10252832at2759"/>
<dbReference type="Gene3D" id="3.40.50.261">
    <property type="entry name" value="Succinyl-CoA synthetase domains"/>
    <property type="match status" value="1"/>
</dbReference>
<dbReference type="PANTHER" id="PTHR12103">
    <property type="entry name" value="5'-NUCLEOTIDASE DOMAIN-CONTAINING"/>
    <property type="match status" value="1"/>
</dbReference>
<evidence type="ECO:0000256" key="18">
    <source>
        <dbReference type="HAMAP-Rule" id="MF_03222"/>
    </source>
</evidence>
<dbReference type="Proteomes" id="UP000054776">
    <property type="component" value="Unassembled WGS sequence"/>
</dbReference>
<protein>
    <recommendedName>
        <fullName evidence="18">Succinate--CoA ligase [ADP/GDP-forming] subunit alpha, mitochondrial</fullName>
        <ecNumber evidence="18">6.2.1.4</ecNumber>
        <ecNumber evidence="18">6.2.1.5</ecNumber>
    </recommendedName>
    <alternativeName>
        <fullName evidence="18">Succinyl-CoA synthetase subunit alpha</fullName>
        <shortName evidence="18">SCS-alpha</shortName>
    </alternativeName>
</protein>
<dbReference type="SUPFAM" id="SSF56784">
    <property type="entry name" value="HAD-like"/>
    <property type="match status" value="1"/>
</dbReference>
<dbReference type="HAMAP" id="MF_01988">
    <property type="entry name" value="Succ_CoA_alpha"/>
    <property type="match status" value="1"/>
</dbReference>
<name>A0A0V1BXE7_TRISP</name>
<dbReference type="PROSITE" id="PS01216">
    <property type="entry name" value="SUCCINYL_COA_LIG_1"/>
    <property type="match status" value="1"/>
</dbReference>
<evidence type="ECO:0000313" key="22">
    <source>
        <dbReference type="EMBL" id="KRY41422.1"/>
    </source>
</evidence>
<dbReference type="InterPro" id="IPR023214">
    <property type="entry name" value="HAD_sf"/>
</dbReference>
<dbReference type="Gene3D" id="3.40.50.1000">
    <property type="entry name" value="HAD superfamily/HAD-like"/>
    <property type="match status" value="2"/>
</dbReference>
<dbReference type="PROSITE" id="PS00478">
    <property type="entry name" value="LIM_DOMAIN_1"/>
    <property type="match status" value="1"/>
</dbReference>
<evidence type="ECO:0000256" key="17">
    <source>
        <dbReference type="ARBA" id="ARBA00061754"/>
    </source>
</evidence>
<comment type="caution">
    <text evidence="22">The sequence shown here is derived from an EMBL/GenBank/DDBJ whole genome shotgun (WGS) entry which is preliminary data.</text>
</comment>
<evidence type="ECO:0000256" key="2">
    <source>
        <dbReference type="ARBA" id="ARBA00004496"/>
    </source>
</evidence>